<keyword evidence="7" id="KW-0472">Membrane</keyword>
<dbReference type="EMBL" id="JAAAHW010005032">
    <property type="protein sequence ID" value="KAF9970213.1"/>
    <property type="molecule type" value="Genomic_DNA"/>
</dbReference>
<evidence type="ECO:0000256" key="2">
    <source>
        <dbReference type="ARBA" id="ARBA00022692"/>
    </source>
</evidence>
<name>A0A9P6JFR4_9FUNG</name>
<keyword evidence="3" id="KW-0677">Repeat</keyword>
<gene>
    <name evidence="9" type="primary">ABCC1_5</name>
    <name evidence="9" type="ORF">BGZ65_011305</name>
</gene>
<evidence type="ECO:0000313" key="9">
    <source>
        <dbReference type="EMBL" id="KAF9970213.1"/>
    </source>
</evidence>
<evidence type="ECO:0000256" key="7">
    <source>
        <dbReference type="ARBA" id="ARBA00023136"/>
    </source>
</evidence>
<comment type="subcellular location">
    <subcellularLocation>
        <location evidence="1">Endomembrane system</location>
        <topology evidence="1">Multi-pass membrane protein</topology>
    </subcellularLocation>
</comment>
<evidence type="ECO:0000313" key="10">
    <source>
        <dbReference type="Proteomes" id="UP000749646"/>
    </source>
</evidence>
<evidence type="ECO:0000256" key="8">
    <source>
        <dbReference type="SAM" id="MobiDB-lite"/>
    </source>
</evidence>
<feature type="region of interest" description="Disordered" evidence="8">
    <location>
        <begin position="216"/>
        <end position="249"/>
    </location>
</feature>
<dbReference type="PANTHER" id="PTHR24223:SF443">
    <property type="entry name" value="MULTIDRUG-RESISTANCE LIKE PROTEIN 1, ISOFORM I"/>
    <property type="match status" value="1"/>
</dbReference>
<dbReference type="OrthoDB" id="6500128at2759"/>
<dbReference type="GO" id="GO:0042626">
    <property type="term" value="F:ATPase-coupled transmembrane transporter activity"/>
    <property type="evidence" value="ECO:0007669"/>
    <property type="project" value="TreeGrafter"/>
</dbReference>
<keyword evidence="4" id="KW-0547">Nucleotide-binding</keyword>
<feature type="non-terminal residue" evidence="9">
    <location>
        <position position="1"/>
    </location>
</feature>
<proteinExistence type="predicted"/>
<comment type="caution">
    <text evidence="9">The sequence shown here is derived from an EMBL/GenBank/DDBJ whole genome shotgun (WGS) entry which is preliminary data.</text>
</comment>
<dbReference type="GO" id="GO:0016020">
    <property type="term" value="C:membrane"/>
    <property type="evidence" value="ECO:0007669"/>
    <property type="project" value="InterPro"/>
</dbReference>
<accession>A0A9P6JFR4</accession>
<keyword evidence="5" id="KW-0067">ATP-binding</keyword>
<dbReference type="Gene3D" id="1.20.1560.10">
    <property type="entry name" value="ABC transporter type 1, transmembrane domain"/>
    <property type="match status" value="1"/>
</dbReference>
<protein>
    <submittedName>
        <fullName evidence="9">Multidrug resistance-associated protein 1</fullName>
    </submittedName>
</protein>
<evidence type="ECO:0000256" key="6">
    <source>
        <dbReference type="ARBA" id="ARBA00022989"/>
    </source>
</evidence>
<dbReference type="AlphaFoldDB" id="A0A9P6JFR4"/>
<dbReference type="Proteomes" id="UP000749646">
    <property type="component" value="Unassembled WGS sequence"/>
</dbReference>
<dbReference type="GO" id="GO:0005524">
    <property type="term" value="F:ATP binding"/>
    <property type="evidence" value="ECO:0007669"/>
    <property type="project" value="UniProtKB-KW"/>
</dbReference>
<dbReference type="Gene3D" id="3.40.50.300">
    <property type="entry name" value="P-loop containing nucleotide triphosphate hydrolases"/>
    <property type="match status" value="1"/>
</dbReference>
<sequence>MRFFKAIMNTKDEMLSAIRIVKFFGWESKFEEKITAARGGAAAHPGIIFTTLALFNIMRQALNVLPRHLRNTVQATVCLKCINKFLLEEELVKDTTITKNHGNEDSGTVEATEKRSWMQKIKPIFVKAPAPVTPQERLMLKNLTFSGSITIDRIVICKIGLQDLRSNLTVIPHDPILFKGTLRFNLDPFGQRTLGFGKFSVKGDIKANSSVASHHNSVGISTMGSNSPSSSSSSSSSSPKSPAGSVKDETGTQGLRQLIALARQSKVIVLDEATASVDCETDLEVQDTIRQEMASSTIITIADFNRVLVMNAGDVAEFDKPLTNMDES</sequence>
<evidence type="ECO:0000256" key="1">
    <source>
        <dbReference type="ARBA" id="ARBA00004127"/>
    </source>
</evidence>
<feature type="compositionally biased region" description="Low complexity" evidence="8">
    <location>
        <begin position="225"/>
        <end position="242"/>
    </location>
</feature>
<dbReference type="PANTHER" id="PTHR24223">
    <property type="entry name" value="ATP-BINDING CASSETTE SUB-FAMILY C"/>
    <property type="match status" value="1"/>
</dbReference>
<evidence type="ECO:0000256" key="5">
    <source>
        <dbReference type="ARBA" id="ARBA00022840"/>
    </source>
</evidence>
<dbReference type="SUPFAM" id="SSF52540">
    <property type="entry name" value="P-loop containing nucleoside triphosphate hydrolases"/>
    <property type="match status" value="1"/>
</dbReference>
<evidence type="ECO:0000256" key="4">
    <source>
        <dbReference type="ARBA" id="ARBA00022741"/>
    </source>
</evidence>
<dbReference type="InterPro" id="IPR027417">
    <property type="entry name" value="P-loop_NTPase"/>
</dbReference>
<organism evidence="9 10">
    <name type="scientific">Modicella reniformis</name>
    <dbReference type="NCBI Taxonomy" id="1440133"/>
    <lineage>
        <taxon>Eukaryota</taxon>
        <taxon>Fungi</taxon>
        <taxon>Fungi incertae sedis</taxon>
        <taxon>Mucoromycota</taxon>
        <taxon>Mortierellomycotina</taxon>
        <taxon>Mortierellomycetes</taxon>
        <taxon>Mortierellales</taxon>
        <taxon>Mortierellaceae</taxon>
        <taxon>Modicella</taxon>
    </lineage>
</organism>
<evidence type="ECO:0000256" key="3">
    <source>
        <dbReference type="ARBA" id="ARBA00022737"/>
    </source>
</evidence>
<keyword evidence="6" id="KW-1133">Transmembrane helix</keyword>
<dbReference type="InterPro" id="IPR050173">
    <property type="entry name" value="ABC_transporter_C-like"/>
</dbReference>
<keyword evidence="2" id="KW-0812">Transmembrane</keyword>
<reference evidence="9" key="1">
    <citation type="journal article" date="2020" name="Fungal Divers.">
        <title>Resolving the Mortierellaceae phylogeny through synthesis of multi-gene phylogenetics and phylogenomics.</title>
        <authorList>
            <person name="Vandepol N."/>
            <person name="Liber J."/>
            <person name="Desiro A."/>
            <person name="Na H."/>
            <person name="Kennedy M."/>
            <person name="Barry K."/>
            <person name="Grigoriev I.V."/>
            <person name="Miller A.N."/>
            <person name="O'Donnell K."/>
            <person name="Stajich J.E."/>
            <person name="Bonito G."/>
        </authorList>
    </citation>
    <scope>NUCLEOTIDE SEQUENCE</scope>
    <source>
        <strain evidence="9">MES-2147</strain>
    </source>
</reference>
<keyword evidence="10" id="KW-1185">Reference proteome</keyword>
<dbReference type="InterPro" id="IPR036640">
    <property type="entry name" value="ABC1_TM_sf"/>
</dbReference>